<comment type="caution">
    <text evidence="9">The sequence shown here is derived from an EMBL/GenBank/DDBJ whole genome shotgun (WGS) entry which is preliminary data.</text>
</comment>
<comment type="subcellular location">
    <subcellularLocation>
        <location evidence="1">Membrane</location>
        <topology evidence="1">Multi-pass membrane protein</topology>
    </subcellularLocation>
</comment>
<keyword evidence="3 7" id="KW-0812">Transmembrane</keyword>
<reference evidence="10" key="1">
    <citation type="submission" date="2018-05" db="EMBL/GenBank/DDBJ databases">
        <title>Micromonospora globispora sp. nov. and Micromonospora rugosa sp. nov., isolated from marine sediment.</title>
        <authorList>
            <person name="Carro L."/>
            <person name="Aysel V."/>
            <person name="Cetin D."/>
            <person name="Igual J.M."/>
            <person name="Klenk H.-P."/>
            <person name="Trujillo M.E."/>
            <person name="Sahin N."/>
        </authorList>
    </citation>
    <scope>NUCLEOTIDE SEQUENCE [LARGE SCALE GENOMIC DNA]</scope>
    <source>
        <strain evidence="10">S2904</strain>
    </source>
</reference>
<evidence type="ECO:0000313" key="9">
    <source>
        <dbReference type="EMBL" id="PWU44886.1"/>
    </source>
</evidence>
<evidence type="ECO:0000256" key="1">
    <source>
        <dbReference type="ARBA" id="ARBA00004141"/>
    </source>
</evidence>
<evidence type="ECO:0000256" key="7">
    <source>
        <dbReference type="SAM" id="Phobius"/>
    </source>
</evidence>
<dbReference type="InterPro" id="IPR051717">
    <property type="entry name" value="MFS_MFSD6"/>
</dbReference>
<keyword evidence="10" id="KW-1185">Reference proteome</keyword>
<keyword evidence="4 7" id="KW-1133">Transmembrane helix</keyword>
<keyword evidence="5 7" id="KW-0472">Membrane</keyword>
<comment type="similarity">
    <text evidence="2">Belongs to the major facilitator superfamily. MFSD6 family.</text>
</comment>
<evidence type="ECO:0000259" key="8">
    <source>
        <dbReference type="Pfam" id="PF12832"/>
    </source>
</evidence>
<feature type="transmembrane region" description="Helical" evidence="7">
    <location>
        <begin position="82"/>
        <end position="100"/>
    </location>
</feature>
<evidence type="ECO:0000313" key="10">
    <source>
        <dbReference type="Proteomes" id="UP000245683"/>
    </source>
</evidence>
<dbReference type="InterPro" id="IPR036259">
    <property type="entry name" value="MFS_trans_sf"/>
</dbReference>
<dbReference type="Pfam" id="PF12832">
    <property type="entry name" value="MFS_1_like"/>
    <property type="match status" value="1"/>
</dbReference>
<feature type="transmembrane region" description="Helical" evidence="7">
    <location>
        <begin position="222"/>
        <end position="243"/>
    </location>
</feature>
<feature type="domain" description="Major facilitator superfamily associated" evidence="8">
    <location>
        <begin position="2"/>
        <end position="316"/>
    </location>
</feature>
<gene>
    <name evidence="9" type="ORF">DLJ46_23760</name>
</gene>
<dbReference type="SUPFAM" id="SSF103473">
    <property type="entry name" value="MFS general substrate transporter"/>
    <property type="match status" value="1"/>
</dbReference>
<organism evidence="9 10">
    <name type="scientific">Micromonospora globispora</name>
    <dbReference type="NCBI Taxonomy" id="1450148"/>
    <lineage>
        <taxon>Bacteria</taxon>
        <taxon>Bacillati</taxon>
        <taxon>Actinomycetota</taxon>
        <taxon>Actinomycetes</taxon>
        <taxon>Micromonosporales</taxon>
        <taxon>Micromonosporaceae</taxon>
        <taxon>Micromonospora</taxon>
    </lineage>
</organism>
<dbReference type="GO" id="GO:0016020">
    <property type="term" value="C:membrane"/>
    <property type="evidence" value="ECO:0007669"/>
    <property type="project" value="UniProtKB-SubCell"/>
</dbReference>
<evidence type="ECO:0000256" key="5">
    <source>
        <dbReference type="ARBA" id="ARBA00023136"/>
    </source>
</evidence>
<evidence type="ECO:0000256" key="6">
    <source>
        <dbReference type="SAM" id="MobiDB-lite"/>
    </source>
</evidence>
<dbReference type="EMBL" id="QGSV01000283">
    <property type="protein sequence ID" value="PWU44886.1"/>
    <property type="molecule type" value="Genomic_DNA"/>
</dbReference>
<proteinExistence type="inferred from homology"/>
<name>A0A317JVR2_9ACTN</name>
<feature type="transmembrane region" description="Helical" evidence="7">
    <location>
        <begin position="287"/>
        <end position="309"/>
    </location>
</feature>
<protein>
    <recommendedName>
        <fullName evidence="8">Major facilitator superfamily associated domain-containing protein</fullName>
    </recommendedName>
</protein>
<feature type="transmembrane region" description="Helical" evidence="7">
    <location>
        <begin position="159"/>
        <end position="179"/>
    </location>
</feature>
<feature type="transmembrane region" description="Helical" evidence="7">
    <location>
        <begin position="106"/>
        <end position="127"/>
    </location>
</feature>
<evidence type="ECO:0000256" key="4">
    <source>
        <dbReference type="ARBA" id="ARBA00022989"/>
    </source>
</evidence>
<dbReference type="Proteomes" id="UP000245683">
    <property type="component" value="Unassembled WGS sequence"/>
</dbReference>
<feature type="compositionally biased region" description="Basic and acidic residues" evidence="6">
    <location>
        <begin position="357"/>
        <end position="367"/>
    </location>
</feature>
<feature type="transmembrane region" description="Helical" evidence="7">
    <location>
        <begin position="315"/>
        <end position="338"/>
    </location>
</feature>
<dbReference type="PANTHER" id="PTHR16172">
    <property type="entry name" value="MAJOR FACILITATOR SUPERFAMILY DOMAIN-CONTAINING PROTEIN 6-LIKE"/>
    <property type="match status" value="1"/>
</dbReference>
<evidence type="ECO:0000256" key="2">
    <source>
        <dbReference type="ARBA" id="ARBA00005241"/>
    </source>
</evidence>
<feature type="transmembrane region" description="Helical" evidence="7">
    <location>
        <begin position="263"/>
        <end position="280"/>
    </location>
</feature>
<evidence type="ECO:0000256" key="3">
    <source>
        <dbReference type="ARBA" id="ARBA00022692"/>
    </source>
</evidence>
<feature type="region of interest" description="Disordered" evidence="6">
    <location>
        <begin position="339"/>
        <end position="367"/>
    </location>
</feature>
<accession>A0A317JVR2</accession>
<sequence>MVALPVWGAVADRLTSTVGALRLSCALAAGASLALLAAGSSLPLILISASLLAAARAPGEALSDTLTVATLRRSGRAAYGEVRLWSSVGFAAAVAIWAAVLDHVGLAAILLTYPLALLAQLGSTLAGSWPTGGRDPRPPARQRASAGRFRRRIGGLPRVGRRFPVFLGGVLLFGVAMGASSTALPLRITDLGGGLGLVGAAAVVGALAEIPFMRASGALHRVLGTRVLVLGGLVYAGSLVWYAALRHPAGLVSVSVLRGTGYAMVYVGLVTGASVILAPGRWATGQTLLQASLMGLGPIAGAPLAGLIYEHSPALLFVGASVAGLAGAVLAAAAVGTARAPGRVQPPRPETPGSAPDTEHSTSRREG</sequence>
<dbReference type="PANTHER" id="PTHR16172:SF41">
    <property type="entry name" value="MAJOR FACILITATOR SUPERFAMILY DOMAIN-CONTAINING PROTEIN 6-LIKE"/>
    <property type="match status" value="1"/>
</dbReference>
<dbReference type="InterPro" id="IPR024989">
    <property type="entry name" value="MFS_assoc_dom"/>
</dbReference>
<dbReference type="Gene3D" id="1.20.1250.20">
    <property type="entry name" value="MFS general substrate transporter like domains"/>
    <property type="match status" value="2"/>
</dbReference>
<dbReference type="AlphaFoldDB" id="A0A317JVR2"/>
<feature type="transmembrane region" description="Helical" evidence="7">
    <location>
        <begin position="191"/>
        <end position="210"/>
    </location>
</feature>
<feature type="transmembrane region" description="Helical" evidence="7">
    <location>
        <begin position="20"/>
        <end position="47"/>
    </location>
</feature>